<evidence type="ECO:0000256" key="6">
    <source>
        <dbReference type="ARBA" id="ARBA00023242"/>
    </source>
</evidence>
<organism evidence="9 10">
    <name type="scientific">Extremus antarcticus</name>
    <dbReference type="NCBI Taxonomy" id="702011"/>
    <lineage>
        <taxon>Eukaryota</taxon>
        <taxon>Fungi</taxon>
        <taxon>Dikarya</taxon>
        <taxon>Ascomycota</taxon>
        <taxon>Pezizomycotina</taxon>
        <taxon>Dothideomycetes</taxon>
        <taxon>Dothideomycetidae</taxon>
        <taxon>Mycosphaerellales</taxon>
        <taxon>Extremaceae</taxon>
        <taxon>Extremus</taxon>
    </lineage>
</organism>
<dbReference type="EMBL" id="JAWDJX010000002">
    <property type="protein sequence ID" value="KAK3058136.1"/>
    <property type="molecule type" value="Genomic_DNA"/>
</dbReference>
<keyword evidence="10" id="KW-1185">Reference proteome</keyword>
<dbReference type="GO" id="GO:0060261">
    <property type="term" value="P:positive regulation of transcription initiation by RNA polymerase II"/>
    <property type="evidence" value="ECO:0007669"/>
    <property type="project" value="InterPro"/>
</dbReference>
<feature type="compositionally biased region" description="Basic and acidic residues" evidence="7">
    <location>
        <begin position="159"/>
        <end position="170"/>
    </location>
</feature>
<protein>
    <recommendedName>
        <fullName evidence="8">Transcriptional coactivator p15 (PC4) C-terminal domain-containing protein</fullName>
    </recommendedName>
</protein>
<dbReference type="Gene3D" id="2.30.31.10">
    <property type="entry name" value="Transcriptional Coactivator Pc4, Chain A"/>
    <property type="match status" value="1"/>
</dbReference>
<keyword evidence="6" id="KW-0539">Nucleus</keyword>
<evidence type="ECO:0000313" key="10">
    <source>
        <dbReference type="Proteomes" id="UP001271007"/>
    </source>
</evidence>
<feature type="domain" description="Transcriptional coactivator p15 (PC4) C-terminal" evidence="8">
    <location>
        <begin position="47"/>
        <end position="97"/>
    </location>
</feature>
<dbReference type="InterPro" id="IPR009044">
    <property type="entry name" value="ssDNA-bd_transcriptional_reg"/>
</dbReference>
<dbReference type="PANTHER" id="PTHR13215">
    <property type="entry name" value="RNA POLYMERASE II TRANSCRIPTIONAL COACTIVATOR"/>
    <property type="match status" value="1"/>
</dbReference>
<name>A0AAJ0GIC5_9PEZI</name>
<dbReference type="AlphaFoldDB" id="A0AAJ0GIC5"/>
<accession>A0AAJ0GIC5</accession>
<keyword evidence="3" id="KW-0805">Transcription regulation</keyword>
<dbReference type="GO" id="GO:0003677">
    <property type="term" value="F:DNA binding"/>
    <property type="evidence" value="ECO:0007669"/>
    <property type="project" value="UniProtKB-KW"/>
</dbReference>
<evidence type="ECO:0000256" key="5">
    <source>
        <dbReference type="ARBA" id="ARBA00023163"/>
    </source>
</evidence>
<gene>
    <name evidence="9" type="ORF">LTR09_001214</name>
</gene>
<evidence type="ECO:0000313" key="9">
    <source>
        <dbReference type="EMBL" id="KAK3058136.1"/>
    </source>
</evidence>
<sequence length="189" mass="20676">MANPKSRKRPADSSPDDSVEDPGPKGKKQKKTPSTEVQRDDDGNEYWEISGKRRLQINDFKGNIFVNIREFYEKDGKTLPGKKGIALSIEQYTAFVELLPAIEGVLKGKGVEVPRPQYGGSTGGKEAQDEEEEEEDGEAEQGEDADGEDGAGAEAEAGETERKGRLDKFKFGGKGKKNYEATSDEDEGD</sequence>
<dbReference type="GO" id="GO:0003713">
    <property type="term" value="F:transcription coactivator activity"/>
    <property type="evidence" value="ECO:0007669"/>
    <property type="project" value="InterPro"/>
</dbReference>
<dbReference type="InterPro" id="IPR045125">
    <property type="entry name" value="Sub1/Tcp4-like"/>
</dbReference>
<evidence type="ECO:0000256" key="1">
    <source>
        <dbReference type="ARBA" id="ARBA00004123"/>
    </source>
</evidence>
<evidence type="ECO:0000256" key="7">
    <source>
        <dbReference type="SAM" id="MobiDB-lite"/>
    </source>
</evidence>
<feature type="compositionally biased region" description="Acidic residues" evidence="7">
    <location>
        <begin position="128"/>
        <end position="151"/>
    </location>
</feature>
<proteinExistence type="inferred from homology"/>
<dbReference type="SUPFAM" id="SSF54447">
    <property type="entry name" value="ssDNA-binding transcriptional regulator domain"/>
    <property type="match status" value="1"/>
</dbReference>
<comment type="subcellular location">
    <subcellularLocation>
        <location evidence="1">Nucleus</location>
    </subcellularLocation>
</comment>
<keyword evidence="4" id="KW-0238">DNA-binding</keyword>
<keyword evidence="5" id="KW-0804">Transcription</keyword>
<evidence type="ECO:0000256" key="4">
    <source>
        <dbReference type="ARBA" id="ARBA00023125"/>
    </source>
</evidence>
<comment type="similarity">
    <text evidence="2">Belongs to the transcriptional coactivator PC4 family.</text>
</comment>
<feature type="region of interest" description="Disordered" evidence="7">
    <location>
        <begin position="1"/>
        <end position="45"/>
    </location>
</feature>
<dbReference type="Proteomes" id="UP001271007">
    <property type="component" value="Unassembled WGS sequence"/>
</dbReference>
<feature type="region of interest" description="Disordered" evidence="7">
    <location>
        <begin position="107"/>
        <end position="189"/>
    </location>
</feature>
<dbReference type="Pfam" id="PF02229">
    <property type="entry name" value="PC4"/>
    <property type="match status" value="1"/>
</dbReference>
<reference evidence="9" key="1">
    <citation type="submission" date="2023-04" db="EMBL/GenBank/DDBJ databases">
        <title>Black Yeasts Isolated from many extreme environments.</title>
        <authorList>
            <person name="Coleine C."/>
            <person name="Stajich J.E."/>
            <person name="Selbmann L."/>
        </authorList>
    </citation>
    <scope>NUCLEOTIDE SEQUENCE</scope>
    <source>
        <strain evidence="9">CCFEE 5312</strain>
    </source>
</reference>
<evidence type="ECO:0000256" key="2">
    <source>
        <dbReference type="ARBA" id="ARBA00009001"/>
    </source>
</evidence>
<dbReference type="GO" id="GO:0005634">
    <property type="term" value="C:nucleus"/>
    <property type="evidence" value="ECO:0007669"/>
    <property type="project" value="UniProtKB-SubCell"/>
</dbReference>
<evidence type="ECO:0000259" key="8">
    <source>
        <dbReference type="Pfam" id="PF02229"/>
    </source>
</evidence>
<dbReference type="InterPro" id="IPR003173">
    <property type="entry name" value="PC4_C"/>
</dbReference>
<comment type="caution">
    <text evidence="9">The sequence shown here is derived from an EMBL/GenBank/DDBJ whole genome shotgun (WGS) entry which is preliminary data.</text>
</comment>
<evidence type="ECO:0000256" key="3">
    <source>
        <dbReference type="ARBA" id="ARBA00023015"/>
    </source>
</evidence>